<dbReference type="OrthoDB" id="9797092at2"/>
<dbReference type="NCBIfam" id="TIGR02481">
    <property type="entry name" value="hemeryth_dom"/>
    <property type="match status" value="1"/>
</dbReference>
<reference evidence="6" key="1">
    <citation type="submission" date="2017-02" db="EMBL/GenBank/DDBJ databases">
        <authorList>
            <person name="Varghese N."/>
            <person name="Submissions S."/>
        </authorList>
    </citation>
    <scope>NUCLEOTIDE SEQUENCE [LARGE SCALE GENOMIC DNA]</scope>
    <source>
        <strain evidence="6">DSM 16521</strain>
    </source>
</reference>
<dbReference type="PANTHER" id="PTHR37164:SF1">
    <property type="entry name" value="BACTERIOHEMERYTHRIN"/>
    <property type="match status" value="1"/>
</dbReference>
<dbReference type="AlphaFoldDB" id="A0A1T4M4P9"/>
<evidence type="ECO:0000313" key="5">
    <source>
        <dbReference type="EMBL" id="SJZ61891.1"/>
    </source>
</evidence>
<accession>A0A1T4M4P9</accession>
<dbReference type="EMBL" id="FUXM01000003">
    <property type="protein sequence ID" value="SJZ61891.1"/>
    <property type="molecule type" value="Genomic_DNA"/>
</dbReference>
<dbReference type="RefSeq" id="WP_078664578.1">
    <property type="nucleotide sequence ID" value="NZ_FUXM01000003.1"/>
</dbReference>
<keyword evidence="6" id="KW-1185">Reference proteome</keyword>
<dbReference type="PROSITE" id="PS00550">
    <property type="entry name" value="HEMERYTHRINS"/>
    <property type="match status" value="1"/>
</dbReference>
<gene>
    <name evidence="5" type="ORF">SAMN02745885_00427</name>
</gene>
<feature type="domain" description="Hemerythrin-like" evidence="4">
    <location>
        <begin position="12"/>
        <end position="126"/>
    </location>
</feature>
<dbReference type="Proteomes" id="UP000189933">
    <property type="component" value="Unassembled WGS sequence"/>
</dbReference>
<proteinExistence type="inferred from homology"/>
<dbReference type="Gene3D" id="1.20.120.50">
    <property type="entry name" value="Hemerythrin-like"/>
    <property type="match status" value="1"/>
</dbReference>
<evidence type="ECO:0000256" key="3">
    <source>
        <dbReference type="ARBA" id="ARBA00023004"/>
    </source>
</evidence>
<dbReference type="CDD" id="cd12107">
    <property type="entry name" value="Hemerythrin"/>
    <property type="match status" value="1"/>
</dbReference>
<keyword evidence="2" id="KW-0479">Metal-binding</keyword>
<protein>
    <submittedName>
        <fullName evidence="5">Hemerythrin</fullName>
    </submittedName>
</protein>
<dbReference type="InterPro" id="IPR012827">
    <property type="entry name" value="Hemerythrin_metal-bd"/>
</dbReference>
<dbReference type="InterPro" id="IPR050669">
    <property type="entry name" value="Hemerythrin"/>
</dbReference>
<evidence type="ECO:0000256" key="1">
    <source>
        <dbReference type="ARBA" id="ARBA00010587"/>
    </source>
</evidence>
<dbReference type="GO" id="GO:0046872">
    <property type="term" value="F:metal ion binding"/>
    <property type="evidence" value="ECO:0007669"/>
    <property type="project" value="UniProtKB-KW"/>
</dbReference>
<evidence type="ECO:0000256" key="2">
    <source>
        <dbReference type="ARBA" id="ARBA00022723"/>
    </source>
</evidence>
<dbReference type="NCBIfam" id="NF033749">
    <property type="entry name" value="bact_hemeryth"/>
    <property type="match status" value="1"/>
</dbReference>
<dbReference type="Pfam" id="PF01814">
    <property type="entry name" value="Hemerythrin"/>
    <property type="match status" value="1"/>
</dbReference>
<dbReference type="PANTHER" id="PTHR37164">
    <property type="entry name" value="BACTERIOHEMERYTHRIN"/>
    <property type="match status" value="1"/>
</dbReference>
<sequence>MAVNWTPALAVGVAEIDRQHQELFRRIDNLLTAMSQGKGKEEVGNILKFLEDYVVVHFTAEEKLMQSHNYPAFNEHLAQHQAFIQDFAKLKEQFNREGPSTMVVLAVQRRVVDWLREHISQRDKAIGEFLQKGK</sequence>
<dbReference type="InterPro" id="IPR012312">
    <property type="entry name" value="Hemerythrin-like"/>
</dbReference>
<evidence type="ECO:0000259" key="4">
    <source>
        <dbReference type="Pfam" id="PF01814"/>
    </source>
</evidence>
<organism evidence="5 6">
    <name type="scientific">Carboxydocella sporoproducens DSM 16521</name>
    <dbReference type="NCBI Taxonomy" id="1121270"/>
    <lineage>
        <taxon>Bacteria</taxon>
        <taxon>Bacillati</taxon>
        <taxon>Bacillota</taxon>
        <taxon>Clostridia</taxon>
        <taxon>Eubacteriales</taxon>
        <taxon>Clostridiales Family XVI. Incertae Sedis</taxon>
        <taxon>Carboxydocella</taxon>
    </lineage>
</organism>
<dbReference type="SUPFAM" id="SSF47188">
    <property type="entry name" value="Hemerythrin-like"/>
    <property type="match status" value="1"/>
</dbReference>
<evidence type="ECO:0000313" key="6">
    <source>
        <dbReference type="Proteomes" id="UP000189933"/>
    </source>
</evidence>
<keyword evidence="3" id="KW-0408">Iron</keyword>
<name>A0A1T4M4P9_9FIRM</name>
<dbReference type="InterPro" id="IPR016131">
    <property type="entry name" value="Haemerythrin_Fe_BS"/>
</dbReference>
<dbReference type="InterPro" id="IPR035938">
    <property type="entry name" value="Hemerythrin-like_sf"/>
</dbReference>
<comment type="similarity">
    <text evidence="1">Belongs to the hemerythrin family.</text>
</comment>